<feature type="compositionally biased region" description="Polar residues" evidence="1">
    <location>
        <begin position="457"/>
        <end position="475"/>
    </location>
</feature>
<dbReference type="RefSeq" id="XP_022091620.1">
    <property type="nucleotide sequence ID" value="XM_022235928.1"/>
</dbReference>
<dbReference type="AlphaFoldDB" id="A0A8B7YGU7"/>
<feature type="compositionally biased region" description="Basic and acidic residues" evidence="1">
    <location>
        <begin position="959"/>
        <end position="971"/>
    </location>
</feature>
<feature type="compositionally biased region" description="Basic residues" evidence="1">
    <location>
        <begin position="902"/>
        <end position="912"/>
    </location>
</feature>
<dbReference type="KEGG" id="aplc:110979827"/>
<feature type="compositionally biased region" description="Polar residues" evidence="1">
    <location>
        <begin position="439"/>
        <end position="450"/>
    </location>
</feature>
<feature type="region of interest" description="Disordered" evidence="1">
    <location>
        <begin position="1"/>
        <end position="26"/>
    </location>
</feature>
<name>A0A8B7YGU7_ACAPL</name>
<feature type="compositionally biased region" description="Basic and acidic residues" evidence="1">
    <location>
        <begin position="826"/>
        <end position="835"/>
    </location>
</feature>
<sequence length="1006" mass="111339">MNKEGKVQGNRAESHLQGTDDAQHTYECSEADTETKRKEIKLNTGACCHTTNFAFNTLLLLQAAASLKQRDTAPGKTSNQCSLPRPVEKWLSNSEEERRQKLLGSSTEVAATVKSLAGDNPVPLEWSEVNLKTKQFQVTALSDSEQPSKIAKDVPSDPEITDVQGAPRPRTTVLPGRAITNSRSHNRVLVWNEKEKAYSSATTVAESCARTSPCIKTSKETLRQWTCRQSSLELSPVHQRTNLLALQTENGSVPRTNNSSPDMNQMTIRPSPGAAPSQSSSPQQRSSFSNFISASYANVKISPKSSSMSSSRPTCTPVFRHALDRKMGCPSLGDGNFQDGKFKTVALVDSVTNIASKQSPSLPCRKTVIVISPKGAASNMHNTSSSPTNPVMSPAAVNPERVRDHTVLMKSGVMKPGEQETRVLLHSQKRGGVAQFTPSPVTANTQSPSNGKLCPSPGSTFKSRGPGSQPTNLGPGLSNLNSPCVFWPSGGRIYTLVPVKILTKSRQSPVKQTLPRSFESGMNPTLCMMMKHFNYTMKNCDRLIDNHFLKKILSSDVRDIDDLFDDVELRERMQQHFVPDWLLQFIIESDAREKMGNQWKERVPSGKVDGDTSGKRNETTGSPKQYCMQQAGKMARATSAEGASVTQDVDDAAVLRHHAEDNRHAGACVCSDKSPDEVPNHNRNACSHVDKAPDERSSNLDESKRWNRDFSCGTSGVTGVNPLKTLSSRNQSPALPCQEQRNFQLSNSTLNNLGFLDLMPDRALWNLLFHLFPPWKKTCLGIDGNDVEEFFRRHVDLCTSHRKSTVTKRQRYKSGQHQSTAACPKTEVRDGEVDKRKRHKEKKTSVDRESSQCSEEALDARKRSKSKSKSANSRKGTPKKKHTHGDSYRKGTSPAQMELHAREKKKKHHKRKVNGEMKGPILEKKWHSSTEFPSEVRTSLKKKLSSSSSDDALGNKGRGQLEKTPEDRCKSTAEVPTCSKALPPKWNLKLILKTPRSKAKRSKKVK</sequence>
<feature type="compositionally biased region" description="Basic and acidic residues" evidence="1">
    <location>
        <begin position="688"/>
        <end position="703"/>
    </location>
</feature>
<feature type="region of interest" description="Disordered" evidence="1">
    <location>
        <begin position="803"/>
        <end position="980"/>
    </location>
</feature>
<accession>A0A8B7YGU7</accession>
<feature type="region of interest" description="Disordered" evidence="1">
    <location>
        <begin position="140"/>
        <end position="171"/>
    </location>
</feature>
<feature type="region of interest" description="Disordered" evidence="1">
    <location>
        <begin position="439"/>
        <end position="475"/>
    </location>
</feature>
<feature type="compositionally biased region" description="Basic and acidic residues" evidence="1">
    <location>
        <begin position="597"/>
        <end position="618"/>
    </location>
</feature>
<feature type="region of interest" description="Disordered" evidence="1">
    <location>
        <begin position="673"/>
        <end position="703"/>
    </location>
</feature>
<dbReference type="OrthoDB" id="10641033at2759"/>
<dbReference type="GeneID" id="110979827"/>
<dbReference type="OMA" id="HAVLITE"/>
<feature type="compositionally biased region" description="Basic residues" evidence="1">
    <location>
        <begin position="803"/>
        <end position="814"/>
    </location>
</feature>
<feature type="region of interest" description="Disordered" evidence="1">
    <location>
        <begin position="597"/>
        <end position="625"/>
    </location>
</feature>
<protein>
    <submittedName>
        <fullName evidence="3">Uncharacterized protein LOC110979827</fullName>
    </submittedName>
</protein>
<evidence type="ECO:0000313" key="3">
    <source>
        <dbReference type="RefSeq" id="XP_022091620.1"/>
    </source>
</evidence>
<evidence type="ECO:0000256" key="1">
    <source>
        <dbReference type="SAM" id="MobiDB-lite"/>
    </source>
</evidence>
<feature type="region of interest" description="Disordered" evidence="1">
    <location>
        <begin position="247"/>
        <end position="286"/>
    </location>
</feature>
<keyword evidence="2" id="KW-1185">Reference proteome</keyword>
<evidence type="ECO:0000313" key="2">
    <source>
        <dbReference type="Proteomes" id="UP000694845"/>
    </source>
</evidence>
<organism evidence="2 3">
    <name type="scientific">Acanthaster planci</name>
    <name type="common">Crown-of-thorns starfish</name>
    <dbReference type="NCBI Taxonomy" id="133434"/>
    <lineage>
        <taxon>Eukaryota</taxon>
        <taxon>Metazoa</taxon>
        <taxon>Echinodermata</taxon>
        <taxon>Eleutherozoa</taxon>
        <taxon>Asterozoa</taxon>
        <taxon>Asteroidea</taxon>
        <taxon>Valvatacea</taxon>
        <taxon>Valvatida</taxon>
        <taxon>Acanthasteridae</taxon>
        <taxon>Acanthaster</taxon>
    </lineage>
</organism>
<proteinExistence type="predicted"/>
<gene>
    <name evidence="3" type="primary">LOC110979827</name>
</gene>
<reference evidence="3" key="1">
    <citation type="submission" date="2025-08" db="UniProtKB">
        <authorList>
            <consortium name="RefSeq"/>
        </authorList>
    </citation>
    <scope>IDENTIFICATION</scope>
</reference>
<dbReference type="Proteomes" id="UP000694845">
    <property type="component" value="Unplaced"/>
</dbReference>
<feature type="compositionally biased region" description="Low complexity" evidence="1">
    <location>
        <begin position="269"/>
        <end position="286"/>
    </location>
</feature>
<feature type="compositionally biased region" description="Polar residues" evidence="1">
    <location>
        <begin position="247"/>
        <end position="268"/>
    </location>
</feature>